<comment type="caution">
    <text evidence="2">The sequence shown here is derived from an EMBL/GenBank/DDBJ whole genome shotgun (WGS) entry which is preliminary data.</text>
</comment>
<name>A0A8J6CWU6_9ROSI</name>
<dbReference type="Proteomes" id="UP000701853">
    <property type="component" value="Chromosome 6"/>
</dbReference>
<dbReference type="PANTHER" id="PTHR48200:SF1">
    <property type="entry name" value="AMINOTRANSFERASE-LIKE PLANT MOBILE DOMAIN-CONTAINING PROTEIN"/>
    <property type="match status" value="1"/>
</dbReference>
<keyword evidence="3" id="KW-1185">Reference proteome</keyword>
<evidence type="ECO:0000313" key="2">
    <source>
        <dbReference type="EMBL" id="KAG8490387.1"/>
    </source>
</evidence>
<feature type="domain" description="DUF7745" evidence="1">
    <location>
        <begin position="62"/>
        <end position="138"/>
    </location>
</feature>
<dbReference type="Pfam" id="PF24924">
    <property type="entry name" value="DUF7745"/>
    <property type="match status" value="1"/>
</dbReference>
<dbReference type="OrthoDB" id="983711at2759"/>
<evidence type="ECO:0000313" key="3">
    <source>
        <dbReference type="Proteomes" id="UP000701853"/>
    </source>
</evidence>
<dbReference type="EMBL" id="JAHUZN010000006">
    <property type="protein sequence ID" value="KAG8490387.1"/>
    <property type="molecule type" value="Genomic_DNA"/>
</dbReference>
<proteinExistence type="predicted"/>
<dbReference type="PANTHER" id="PTHR48200">
    <property type="entry name" value="PROTEIN, PUTATIVE-RELATED"/>
    <property type="match status" value="1"/>
</dbReference>
<dbReference type="AlphaFoldDB" id="A0A8J6CWU6"/>
<reference evidence="2 3" key="1">
    <citation type="journal article" date="2021" name="bioRxiv">
        <title>The Gossypium anomalum genome as a resource for cotton improvement and evolutionary analysis of hybrid incompatibility.</title>
        <authorList>
            <person name="Grover C.E."/>
            <person name="Yuan D."/>
            <person name="Arick M.A."/>
            <person name="Miller E.R."/>
            <person name="Hu G."/>
            <person name="Peterson D.G."/>
            <person name="Wendel J.F."/>
            <person name="Udall J.A."/>
        </authorList>
    </citation>
    <scope>NUCLEOTIDE SEQUENCE [LARGE SCALE GENOMIC DNA]</scope>
    <source>
        <strain evidence="2">JFW-Udall</strain>
        <tissue evidence="2">Leaf</tissue>
    </source>
</reference>
<dbReference type="InterPro" id="IPR056647">
    <property type="entry name" value="DUF7745"/>
</dbReference>
<protein>
    <recommendedName>
        <fullName evidence="1">DUF7745 domain-containing protein</fullName>
    </recommendedName>
</protein>
<evidence type="ECO:0000259" key="1">
    <source>
        <dbReference type="Pfam" id="PF24924"/>
    </source>
</evidence>
<gene>
    <name evidence="2" type="ORF">CXB51_013707</name>
</gene>
<sequence>MENEFLNKVEDNTVVRAWSEKLQTEKGDNLIEGYTSKLQNFTCINVTQNELQELKDIWTRWDKGTKQLFYRSYGDIPYLLDVKVDKRLFRGMAQFWNSAYNCFTFGEVDLVPTLEEYSTLLKSPKAQARKIYSKVTNGQTFAKRLVNISGMNESWASRHVDEAVTDLFDRLGKGVTPVPAILAETFRSLSMCRRTGEGRFIGCA</sequence>
<organism evidence="2 3">
    <name type="scientific">Gossypium anomalum</name>
    <dbReference type="NCBI Taxonomy" id="47600"/>
    <lineage>
        <taxon>Eukaryota</taxon>
        <taxon>Viridiplantae</taxon>
        <taxon>Streptophyta</taxon>
        <taxon>Embryophyta</taxon>
        <taxon>Tracheophyta</taxon>
        <taxon>Spermatophyta</taxon>
        <taxon>Magnoliopsida</taxon>
        <taxon>eudicotyledons</taxon>
        <taxon>Gunneridae</taxon>
        <taxon>Pentapetalae</taxon>
        <taxon>rosids</taxon>
        <taxon>malvids</taxon>
        <taxon>Malvales</taxon>
        <taxon>Malvaceae</taxon>
        <taxon>Malvoideae</taxon>
        <taxon>Gossypium</taxon>
    </lineage>
</organism>
<accession>A0A8J6CWU6</accession>